<feature type="region of interest" description="Disordered" evidence="1">
    <location>
        <begin position="489"/>
        <end position="512"/>
    </location>
</feature>
<sequence length="638" mass="70986">MPKISSPRRKGCRISQVFRRRKKQSQDPSQERTCFTTADTLSAAENLSPSTSMQANVSSATESNHSDMKLKDKENRPAPNRWAQSSEIIFPNSSAGIRCPVHHSSNISARHFELWHDEDSPVGLSQDPTARHSMYDISANPTERQTDWGRSEIIIPSRNSPDTPFSPTRTTLHNTPRPAEAIFNQHSLSNGRSSSYHPPSPAKTQFNEDAPFEPSYHYSPRPASAAFSQIDLPSPRVHVPRRPIAAAFSQVDLPLRRFTAPIRSSPKETPVRDRSPAELGGQRVTRPVFSGNFGSEFILSPIAMTERAFRPRTTDLGKEPPTPHDLDDIDSPVTSPIERASGLRHDSSIIELPINGGSSADFILPPTAMTEDALSSRSTDSSIESHTPHDLNDFDTPSTSPTERAFGLRNHNSIIDLLIYGGSSVNSVLPPTAMTERALSPCTTDSGTESPKSHDINDFDTPITSPIERAFGLRHDNSIFNFPIKRSSSVDLSSDSATDEITSKSGSEYEDDVLSDHEDGIAYEDDEAWCGKCGGPWWADQDRYKTVWGERPRVEGLVEGEIEKWRCHRCEQVRIRKKMVVVVEAEMRGSVESFRTAIEENGHSREVEAEVEGKRMSEEEGKKFERRITHVPGAWPEV</sequence>
<feature type="region of interest" description="Disordered" evidence="1">
    <location>
        <begin position="1"/>
        <end position="82"/>
    </location>
</feature>
<dbReference type="Proteomes" id="UP000490939">
    <property type="component" value="Unassembled WGS sequence"/>
</dbReference>
<feature type="region of interest" description="Disordered" evidence="1">
    <location>
        <begin position="313"/>
        <end position="344"/>
    </location>
</feature>
<feature type="compositionally biased region" description="Polar residues" evidence="1">
    <location>
        <begin position="26"/>
        <end position="63"/>
    </location>
</feature>
<proteinExistence type="predicted"/>
<feature type="compositionally biased region" description="Basic and acidic residues" evidence="1">
    <location>
        <begin position="265"/>
        <end position="276"/>
    </location>
</feature>
<reference evidence="2 3" key="1">
    <citation type="submission" date="2019-07" db="EMBL/GenBank/DDBJ databases">
        <title>Venturia inaequalis Genome Resource.</title>
        <authorList>
            <person name="Lichtner F.J."/>
        </authorList>
    </citation>
    <scope>NUCLEOTIDE SEQUENCE [LARGE SCALE GENOMIC DNA]</scope>
    <source>
        <strain evidence="2 3">DMI_063113</strain>
    </source>
</reference>
<organism evidence="2 3">
    <name type="scientific">Venturia inaequalis</name>
    <name type="common">Apple scab fungus</name>
    <dbReference type="NCBI Taxonomy" id="5025"/>
    <lineage>
        <taxon>Eukaryota</taxon>
        <taxon>Fungi</taxon>
        <taxon>Dikarya</taxon>
        <taxon>Ascomycota</taxon>
        <taxon>Pezizomycotina</taxon>
        <taxon>Dothideomycetes</taxon>
        <taxon>Pleosporomycetidae</taxon>
        <taxon>Venturiales</taxon>
        <taxon>Venturiaceae</taxon>
        <taxon>Venturia</taxon>
    </lineage>
</organism>
<feature type="region of interest" description="Disordered" evidence="1">
    <location>
        <begin position="438"/>
        <end position="460"/>
    </location>
</feature>
<feature type="region of interest" description="Disordered" evidence="1">
    <location>
        <begin position="370"/>
        <end position="405"/>
    </location>
</feature>
<feature type="compositionally biased region" description="Polar residues" evidence="1">
    <location>
        <begin position="157"/>
        <end position="174"/>
    </location>
</feature>
<feature type="compositionally biased region" description="Basic and acidic residues" evidence="1">
    <location>
        <begin position="64"/>
        <end position="76"/>
    </location>
</feature>
<evidence type="ECO:0000313" key="3">
    <source>
        <dbReference type="Proteomes" id="UP000490939"/>
    </source>
</evidence>
<dbReference type="EMBL" id="WNWR01000071">
    <property type="protein sequence ID" value="KAE9992071.1"/>
    <property type="molecule type" value="Genomic_DNA"/>
</dbReference>
<feature type="region of interest" description="Disordered" evidence="1">
    <location>
        <begin position="154"/>
        <end position="177"/>
    </location>
</feature>
<protein>
    <submittedName>
        <fullName evidence="2">Uncharacterized protein</fullName>
    </submittedName>
</protein>
<feature type="compositionally biased region" description="Basic and acidic residues" evidence="1">
    <location>
        <begin position="313"/>
        <end position="326"/>
    </location>
</feature>
<evidence type="ECO:0000313" key="2">
    <source>
        <dbReference type="EMBL" id="KAE9992071.1"/>
    </source>
</evidence>
<name>A0A8H3VPC3_VENIN</name>
<feature type="region of interest" description="Disordered" evidence="1">
    <location>
        <begin position="262"/>
        <end position="281"/>
    </location>
</feature>
<feature type="compositionally biased region" description="Basic residues" evidence="1">
    <location>
        <begin position="1"/>
        <end position="23"/>
    </location>
</feature>
<dbReference type="AlphaFoldDB" id="A0A8H3VPC3"/>
<accession>A0A8H3VPC3</accession>
<gene>
    <name evidence="2" type="ORF">EG327_010172</name>
</gene>
<comment type="caution">
    <text evidence="2">The sequence shown here is derived from an EMBL/GenBank/DDBJ whole genome shotgun (WGS) entry which is preliminary data.</text>
</comment>
<evidence type="ECO:0000256" key="1">
    <source>
        <dbReference type="SAM" id="MobiDB-lite"/>
    </source>
</evidence>
<keyword evidence="3" id="KW-1185">Reference proteome</keyword>
<feature type="compositionally biased region" description="Polar residues" evidence="1">
    <location>
        <begin position="441"/>
        <end position="450"/>
    </location>
</feature>
<feature type="compositionally biased region" description="Polar residues" evidence="1">
    <location>
        <begin position="373"/>
        <end position="385"/>
    </location>
</feature>